<evidence type="ECO:0000256" key="1">
    <source>
        <dbReference type="ARBA" id="ARBA00023015"/>
    </source>
</evidence>
<reference evidence="5 6" key="1">
    <citation type="submission" date="2022-06" db="EMBL/GenBank/DDBJ databases">
        <title>Sequencing the genomes of 1000 actinobacteria strains.</title>
        <authorList>
            <person name="Klenk H.-P."/>
        </authorList>
    </citation>
    <scope>NUCLEOTIDE SEQUENCE [LARGE SCALE GENOMIC DNA]</scope>
    <source>
        <strain evidence="5 6">DSM 41656</strain>
    </source>
</reference>
<protein>
    <submittedName>
        <fullName evidence="5">DNA-binding transcriptional ArsR family regulator</fullName>
    </submittedName>
</protein>
<evidence type="ECO:0000313" key="6">
    <source>
        <dbReference type="Proteomes" id="UP001206483"/>
    </source>
</evidence>
<dbReference type="PANTHER" id="PTHR43132:SF8">
    <property type="entry name" value="HTH-TYPE TRANSCRIPTIONAL REGULATOR KMTR"/>
    <property type="match status" value="1"/>
</dbReference>
<evidence type="ECO:0000313" key="5">
    <source>
        <dbReference type="EMBL" id="MCP2314472.1"/>
    </source>
</evidence>
<dbReference type="Pfam" id="PF12802">
    <property type="entry name" value="MarR_2"/>
    <property type="match status" value="1"/>
</dbReference>
<proteinExistence type="predicted"/>
<evidence type="ECO:0000256" key="3">
    <source>
        <dbReference type="ARBA" id="ARBA00023163"/>
    </source>
</evidence>
<dbReference type="InterPro" id="IPR036388">
    <property type="entry name" value="WH-like_DNA-bd_sf"/>
</dbReference>
<feature type="domain" description="HTH arsR-type" evidence="4">
    <location>
        <begin position="247"/>
        <end position="322"/>
    </location>
</feature>
<dbReference type="CDD" id="cd00090">
    <property type="entry name" value="HTH_ARSR"/>
    <property type="match status" value="1"/>
</dbReference>
<dbReference type="InterPro" id="IPR051011">
    <property type="entry name" value="Metal_resp_trans_reg"/>
</dbReference>
<dbReference type="Proteomes" id="UP001206483">
    <property type="component" value="Unassembled WGS sequence"/>
</dbReference>
<evidence type="ECO:0000256" key="2">
    <source>
        <dbReference type="ARBA" id="ARBA00023125"/>
    </source>
</evidence>
<accession>A0ABT1JAI5</accession>
<dbReference type="RefSeq" id="WP_253804811.1">
    <property type="nucleotide sequence ID" value="NZ_BAAAUB010000012.1"/>
</dbReference>
<name>A0ABT1JAI5_9ACTN</name>
<dbReference type="PANTHER" id="PTHR43132">
    <property type="entry name" value="ARSENICAL RESISTANCE OPERON REPRESSOR ARSR-RELATED"/>
    <property type="match status" value="1"/>
</dbReference>
<evidence type="ECO:0000259" key="4">
    <source>
        <dbReference type="SMART" id="SM00418"/>
    </source>
</evidence>
<sequence length="341" mass="36803">MLTVTFGVPDLARTRFVVSPMDHVVTALAGSHPWSGARRDRWWRRMRGRVPYAAAPLFDLVNTVRAGIPDFLVTHVPSSRRTLADELDALLAATPADLRQALPGHGAERGLPRIVVELREGDTRGLRRLAEGARAVFQTCLAPDWPDLQRHLQADIARRTHLAGEAGIGAVLAGLHPRTVWQEDGVLRCAVAGPDRSVDLDGRGLELRPNFFVQDGVDAVLVRRRPPVLLHPTSGGPVGRERPATDRLAELIGPARARALRAVGQEPCSTTELARRLGLTAPTASAHATALRTAGAITTQRQGRRVEHVVTHLGHVLLEGHAQLQDDLAVQPSTGSALIAP</sequence>
<dbReference type="InterPro" id="IPR001845">
    <property type="entry name" value="HTH_ArsR_DNA-bd_dom"/>
</dbReference>
<dbReference type="InterPro" id="IPR011991">
    <property type="entry name" value="ArsR-like_HTH"/>
</dbReference>
<dbReference type="GO" id="GO:0003677">
    <property type="term" value="F:DNA binding"/>
    <property type="evidence" value="ECO:0007669"/>
    <property type="project" value="UniProtKB-KW"/>
</dbReference>
<keyword evidence="1" id="KW-0805">Transcription regulation</keyword>
<keyword evidence="2 5" id="KW-0238">DNA-binding</keyword>
<organism evidence="5 6">
    <name type="scientific">Kitasatospora paracochleata</name>
    <dbReference type="NCBI Taxonomy" id="58354"/>
    <lineage>
        <taxon>Bacteria</taxon>
        <taxon>Bacillati</taxon>
        <taxon>Actinomycetota</taxon>
        <taxon>Actinomycetes</taxon>
        <taxon>Kitasatosporales</taxon>
        <taxon>Streptomycetaceae</taxon>
        <taxon>Kitasatospora</taxon>
    </lineage>
</organism>
<dbReference type="SMART" id="SM00418">
    <property type="entry name" value="HTH_ARSR"/>
    <property type="match status" value="1"/>
</dbReference>
<comment type="caution">
    <text evidence="5">The sequence shown here is derived from an EMBL/GenBank/DDBJ whole genome shotgun (WGS) entry which is preliminary data.</text>
</comment>
<keyword evidence="3" id="KW-0804">Transcription</keyword>
<keyword evidence="6" id="KW-1185">Reference proteome</keyword>
<dbReference type="Gene3D" id="1.10.10.10">
    <property type="entry name" value="Winged helix-like DNA-binding domain superfamily/Winged helix DNA-binding domain"/>
    <property type="match status" value="1"/>
</dbReference>
<dbReference type="EMBL" id="JAMZDX010000009">
    <property type="protein sequence ID" value="MCP2314472.1"/>
    <property type="molecule type" value="Genomic_DNA"/>
</dbReference>
<dbReference type="InterPro" id="IPR036390">
    <property type="entry name" value="WH_DNA-bd_sf"/>
</dbReference>
<dbReference type="InterPro" id="IPR000835">
    <property type="entry name" value="HTH_MarR-typ"/>
</dbReference>
<gene>
    <name evidence="5" type="ORF">FHR36_007673</name>
</gene>
<dbReference type="SUPFAM" id="SSF46785">
    <property type="entry name" value="Winged helix' DNA-binding domain"/>
    <property type="match status" value="1"/>
</dbReference>